<dbReference type="PANTHER" id="PTHR44520:SF2">
    <property type="entry name" value="RESPONSE REGULATOR RCP1"/>
    <property type="match status" value="1"/>
</dbReference>
<reference evidence="4 5" key="3">
    <citation type="submission" date="2020-08" db="EMBL/GenBank/DDBJ databases">
        <title>Genomic Encyclopedia of Type Strains, Phase IV (KMG-IV): sequencing the most valuable type-strain genomes for metagenomic binning, comparative biology and taxonomic classification.</title>
        <authorList>
            <person name="Goeker M."/>
        </authorList>
    </citation>
    <scope>NUCLEOTIDE SEQUENCE [LARGE SCALE GENOMIC DNA]</scope>
    <source>
        <strain evidence="4 5">DSM 27521</strain>
    </source>
</reference>
<gene>
    <name evidence="3" type="ORF">GCM10017781_20740</name>
    <name evidence="4" type="ORF">HNQ07_001893</name>
</gene>
<dbReference type="Proteomes" id="UP000539473">
    <property type="component" value="Unassembled WGS sequence"/>
</dbReference>
<reference evidence="6" key="2">
    <citation type="journal article" date="2019" name="Int. J. Syst. Evol. Microbiol.">
        <title>The Global Catalogue of Microorganisms (GCM) 10K type strain sequencing project: providing services to taxonomists for standard genome sequencing and annotation.</title>
        <authorList>
            <consortium name="The Broad Institute Genomics Platform"/>
            <consortium name="The Broad Institute Genome Sequencing Center for Infectious Disease"/>
            <person name="Wu L."/>
            <person name="Ma J."/>
        </authorList>
    </citation>
    <scope>NUCLEOTIDE SEQUENCE [LARGE SCALE GENOMIC DNA]</scope>
    <source>
        <strain evidence="6">CGMCC 1.18437</strain>
    </source>
</reference>
<dbReference type="InterPro" id="IPR011006">
    <property type="entry name" value="CheY-like_superfamily"/>
</dbReference>
<reference evidence="3" key="1">
    <citation type="journal article" date="2014" name="Int. J. Syst. Evol. Microbiol.">
        <title>Complete genome of a new Firmicutes species belonging to the dominant human colonic microbiota ('Ruminococcus bicirculans') reveals two chromosomes and a selective capacity to utilize plant glucans.</title>
        <authorList>
            <consortium name="NISC Comparative Sequencing Program"/>
            <person name="Wegmann U."/>
            <person name="Louis P."/>
            <person name="Goesmann A."/>
            <person name="Henrissat B."/>
            <person name="Duncan S.H."/>
            <person name="Flint H.J."/>
        </authorList>
    </citation>
    <scope>NUCLEOTIDE SEQUENCE</scope>
    <source>
        <strain evidence="3">CGMCC 1.18437</strain>
    </source>
</reference>
<dbReference type="RefSeq" id="WP_184111044.1">
    <property type="nucleotide sequence ID" value="NZ_BNAJ01000004.1"/>
</dbReference>
<dbReference type="Pfam" id="PF00072">
    <property type="entry name" value="Response_reg"/>
    <property type="match status" value="1"/>
</dbReference>
<dbReference type="InterPro" id="IPR001789">
    <property type="entry name" value="Sig_transdc_resp-reg_receiver"/>
</dbReference>
<sequence>MADRLRVMVIDDNEHALELARLAFEEHGDAVNVTTFDSGESALDALHDRRRPRPHVIVLDINMPGTSGFDVLAQL</sequence>
<proteinExistence type="predicted"/>
<keyword evidence="1" id="KW-0597">Phosphoprotein</keyword>
<dbReference type="Proteomes" id="UP000619376">
    <property type="component" value="Unassembled WGS sequence"/>
</dbReference>
<dbReference type="PROSITE" id="PS50110">
    <property type="entry name" value="RESPONSE_REGULATORY"/>
    <property type="match status" value="1"/>
</dbReference>
<dbReference type="PANTHER" id="PTHR44520">
    <property type="entry name" value="RESPONSE REGULATOR RCP1-RELATED"/>
    <property type="match status" value="1"/>
</dbReference>
<dbReference type="Gene3D" id="3.40.50.2300">
    <property type="match status" value="1"/>
</dbReference>
<accession>A0A7W8NN24</accession>
<dbReference type="AlphaFoldDB" id="A0A7W8NN24"/>
<comment type="caution">
    <text evidence="4">The sequence shown here is derived from an EMBL/GenBank/DDBJ whole genome shotgun (WGS) entry which is preliminary data.</text>
</comment>
<dbReference type="GO" id="GO:0000160">
    <property type="term" value="P:phosphorelay signal transduction system"/>
    <property type="evidence" value="ECO:0007669"/>
    <property type="project" value="InterPro"/>
</dbReference>
<protein>
    <submittedName>
        <fullName evidence="4">CheY-like chemotaxis protein</fullName>
    </submittedName>
</protein>
<evidence type="ECO:0000313" key="3">
    <source>
        <dbReference type="EMBL" id="GHF44112.1"/>
    </source>
</evidence>
<keyword evidence="6" id="KW-1185">Reference proteome</keyword>
<evidence type="ECO:0000313" key="4">
    <source>
        <dbReference type="EMBL" id="MBB5376429.1"/>
    </source>
</evidence>
<dbReference type="InterPro" id="IPR052893">
    <property type="entry name" value="TCS_response_regulator"/>
</dbReference>
<evidence type="ECO:0000313" key="5">
    <source>
        <dbReference type="Proteomes" id="UP000539473"/>
    </source>
</evidence>
<dbReference type="EMBL" id="JACHFK010000004">
    <property type="protein sequence ID" value="MBB5376429.1"/>
    <property type="molecule type" value="Genomic_DNA"/>
</dbReference>
<name>A0A7W8NN24_9DEIO</name>
<organism evidence="4 5">
    <name type="scientific">Deinococcus metalli</name>
    <dbReference type="NCBI Taxonomy" id="1141878"/>
    <lineage>
        <taxon>Bacteria</taxon>
        <taxon>Thermotogati</taxon>
        <taxon>Deinococcota</taxon>
        <taxon>Deinococci</taxon>
        <taxon>Deinococcales</taxon>
        <taxon>Deinococcaceae</taxon>
        <taxon>Deinococcus</taxon>
    </lineage>
</organism>
<dbReference type="SUPFAM" id="SSF52172">
    <property type="entry name" value="CheY-like"/>
    <property type="match status" value="1"/>
</dbReference>
<reference evidence="3" key="4">
    <citation type="submission" date="2024-05" db="EMBL/GenBank/DDBJ databases">
        <authorList>
            <person name="Sun Q."/>
            <person name="Zhou Y."/>
        </authorList>
    </citation>
    <scope>NUCLEOTIDE SEQUENCE</scope>
    <source>
        <strain evidence="3">CGMCC 1.18437</strain>
    </source>
</reference>
<evidence type="ECO:0000313" key="6">
    <source>
        <dbReference type="Proteomes" id="UP000619376"/>
    </source>
</evidence>
<evidence type="ECO:0000256" key="1">
    <source>
        <dbReference type="PROSITE-ProRule" id="PRU00169"/>
    </source>
</evidence>
<feature type="domain" description="Response regulatory" evidence="2">
    <location>
        <begin position="6"/>
        <end position="75"/>
    </location>
</feature>
<feature type="modified residue" description="4-aspartylphosphate" evidence="1">
    <location>
        <position position="60"/>
    </location>
</feature>
<evidence type="ECO:0000259" key="2">
    <source>
        <dbReference type="PROSITE" id="PS50110"/>
    </source>
</evidence>
<dbReference type="EMBL" id="BNAJ01000004">
    <property type="protein sequence ID" value="GHF44112.1"/>
    <property type="molecule type" value="Genomic_DNA"/>
</dbReference>